<dbReference type="AlphaFoldDB" id="A0AAD7I616"/>
<keyword evidence="3" id="KW-1185">Reference proteome</keyword>
<evidence type="ECO:0000313" key="2">
    <source>
        <dbReference type="EMBL" id="KAJ7735842.1"/>
    </source>
</evidence>
<accession>A0AAD7I616</accession>
<evidence type="ECO:0000256" key="1">
    <source>
        <dbReference type="SAM" id="MobiDB-lite"/>
    </source>
</evidence>
<feature type="non-terminal residue" evidence="2">
    <location>
        <position position="518"/>
    </location>
</feature>
<dbReference type="EMBL" id="JARJLG010000152">
    <property type="protein sequence ID" value="KAJ7735842.1"/>
    <property type="molecule type" value="Genomic_DNA"/>
</dbReference>
<gene>
    <name evidence="2" type="ORF">DFH07DRAFT_893367</name>
</gene>
<feature type="compositionally biased region" description="Polar residues" evidence="1">
    <location>
        <begin position="498"/>
        <end position="508"/>
    </location>
</feature>
<reference evidence="2" key="1">
    <citation type="submission" date="2023-03" db="EMBL/GenBank/DDBJ databases">
        <title>Massive genome expansion in bonnet fungi (Mycena s.s.) driven by repeated elements and novel gene families across ecological guilds.</title>
        <authorList>
            <consortium name="Lawrence Berkeley National Laboratory"/>
            <person name="Harder C.B."/>
            <person name="Miyauchi S."/>
            <person name="Viragh M."/>
            <person name="Kuo A."/>
            <person name="Thoen E."/>
            <person name="Andreopoulos B."/>
            <person name="Lu D."/>
            <person name="Skrede I."/>
            <person name="Drula E."/>
            <person name="Henrissat B."/>
            <person name="Morin E."/>
            <person name="Kohler A."/>
            <person name="Barry K."/>
            <person name="LaButti K."/>
            <person name="Morin E."/>
            <person name="Salamov A."/>
            <person name="Lipzen A."/>
            <person name="Mereny Z."/>
            <person name="Hegedus B."/>
            <person name="Baldrian P."/>
            <person name="Stursova M."/>
            <person name="Weitz H."/>
            <person name="Taylor A."/>
            <person name="Grigoriev I.V."/>
            <person name="Nagy L.G."/>
            <person name="Martin F."/>
            <person name="Kauserud H."/>
        </authorList>
    </citation>
    <scope>NUCLEOTIDE SEQUENCE</scope>
    <source>
        <strain evidence="2">CBHHK188m</strain>
    </source>
</reference>
<name>A0AAD7I616_9AGAR</name>
<proteinExistence type="predicted"/>
<protein>
    <submittedName>
        <fullName evidence="2">Uncharacterized protein</fullName>
    </submittedName>
</protein>
<comment type="caution">
    <text evidence="2">The sequence shown here is derived from an EMBL/GenBank/DDBJ whole genome shotgun (WGS) entry which is preliminary data.</text>
</comment>
<organism evidence="2 3">
    <name type="scientific">Mycena maculata</name>
    <dbReference type="NCBI Taxonomy" id="230809"/>
    <lineage>
        <taxon>Eukaryota</taxon>
        <taxon>Fungi</taxon>
        <taxon>Dikarya</taxon>
        <taxon>Basidiomycota</taxon>
        <taxon>Agaricomycotina</taxon>
        <taxon>Agaricomycetes</taxon>
        <taxon>Agaricomycetidae</taxon>
        <taxon>Agaricales</taxon>
        <taxon>Marasmiineae</taxon>
        <taxon>Mycenaceae</taxon>
        <taxon>Mycena</taxon>
    </lineage>
</organism>
<dbReference type="Proteomes" id="UP001215280">
    <property type="component" value="Unassembled WGS sequence"/>
</dbReference>
<sequence length="518" mass="56007">MSGKPLFERQICSLDTHLSLMVSVMVSIYLSLSFIPPSLRLIAPLWSPILTHSGTSSVQNLMPSATSVLSPQNNSRTSSVLSNPRLSPWFRSRMSSKKCDSSKTTPSLGLLAKIIRLSIITSILTTSRVPGARSMPCASRSPCFHQTRRWASETSLRHTGIYPLTHRSGQVQFSVCLLIYLTSPSALNSIHHPWTFSLRTQVSASENPPEQAHMGLWQMPLPTFCVLPGSGRPGSGLMIRYSSASLSSTPNIPIISMTLTGSRSRWEFRGNSTRTSNFPMLLRSRASSGTWICGASRLLRRKRQSIWHPSRRGNLVAPTSCQTSRNSMGNSSIHALLLPRDVHTSPAWRPCWASTVIVRSCREQLLVPLPPTSIGGENVYRGPICPDLFQVPARSLISLHSPTPAPGSELPSLSVLIGGHGASCVDGNRSTDISVGPKPWASNSWFAQSSPRPAPTHLISSSTETTLASLRVGGTDVAQTGRSTEFFVASIPCLPSPASHSTPVTSAPTLIPPTCPPE</sequence>
<feature type="region of interest" description="Disordered" evidence="1">
    <location>
        <begin position="497"/>
        <end position="518"/>
    </location>
</feature>
<evidence type="ECO:0000313" key="3">
    <source>
        <dbReference type="Proteomes" id="UP001215280"/>
    </source>
</evidence>